<sequence>MVSITRLPTISIAVLAMAYNAMAASPQFENAAIQARDIWDGSDSYDVGYNKRSFSSRSLEDDEVAVRARDILQARSDLAQLDKRFFQILKGIIKGASKAGKSDSPCYGKGPSCERKEKALKEKKARAKKAKNANKGKKGKRALVM</sequence>
<feature type="compositionally biased region" description="Basic and acidic residues" evidence="1">
    <location>
        <begin position="112"/>
        <end position="122"/>
    </location>
</feature>
<keyword evidence="4" id="KW-1185">Reference proteome</keyword>
<feature type="signal peptide" evidence="2">
    <location>
        <begin position="1"/>
        <end position="23"/>
    </location>
</feature>
<feature type="region of interest" description="Disordered" evidence="1">
    <location>
        <begin position="96"/>
        <end position="145"/>
    </location>
</feature>
<feature type="chain" id="PRO_5046172617" evidence="2">
    <location>
        <begin position="24"/>
        <end position="145"/>
    </location>
</feature>
<accession>A0ABY6UN91</accession>
<evidence type="ECO:0000313" key="4">
    <source>
        <dbReference type="Proteomes" id="UP000766486"/>
    </source>
</evidence>
<proteinExistence type="predicted"/>
<evidence type="ECO:0000256" key="1">
    <source>
        <dbReference type="SAM" id="MobiDB-lite"/>
    </source>
</evidence>
<protein>
    <submittedName>
        <fullName evidence="3">Uncharacterized protein</fullName>
    </submittedName>
</protein>
<gene>
    <name evidence="3" type="ORF">CLO192961_LOCUS320726</name>
</gene>
<evidence type="ECO:0000256" key="2">
    <source>
        <dbReference type="SAM" id="SignalP"/>
    </source>
</evidence>
<dbReference type="Proteomes" id="UP000766486">
    <property type="component" value="Unassembled WGS sequence"/>
</dbReference>
<organism evidence="3 4">
    <name type="scientific">Bionectria ochroleuca</name>
    <name type="common">Gliocladium roseum</name>
    <dbReference type="NCBI Taxonomy" id="29856"/>
    <lineage>
        <taxon>Eukaryota</taxon>
        <taxon>Fungi</taxon>
        <taxon>Dikarya</taxon>
        <taxon>Ascomycota</taxon>
        <taxon>Pezizomycotina</taxon>
        <taxon>Sordariomycetes</taxon>
        <taxon>Hypocreomycetidae</taxon>
        <taxon>Hypocreales</taxon>
        <taxon>Bionectriaceae</taxon>
        <taxon>Clonostachys</taxon>
    </lineage>
</organism>
<keyword evidence="2" id="KW-0732">Signal</keyword>
<evidence type="ECO:0000313" key="3">
    <source>
        <dbReference type="EMBL" id="VUC32099.1"/>
    </source>
</evidence>
<name>A0ABY6UN91_BIOOC</name>
<dbReference type="EMBL" id="CABFNS010000844">
    <property type="protein sequence ID" value="VUC32099.1"/>
    <property type="molecule type" value="Genomic_DNA"/>
</dbReference>
<reference evidence="3 4" key="1">
    <citation type="submission" date="2019-06" db="EMBL/GenBank/DDBJ databases">
        <authorList>
            <person name="Broberg M."/>
        </authorList>
    </citation>
    <scope>NUCLEOTIDE SEQUENCE [LARGE SCALE GENOMIC DNA]</scope>
</reference>
<comment type="caution">
    <text evidence="3">The sequence shown here is derived from an EMBL/GenBank/DDBJ whole genome shotgun (WGS) entry which is preliminary data.</text>
</comment>
<feature type="compositionally biased region" description="Basic residues" evidence="1">
    <location>
        <begin position="123"/>
        <end position="145"/>
    </location>
</feature>